<dbReference type="InterPro" id="IPR052163">
    <property type="entry name" value="DGC-Regulatory_Protein"/>
</dbReference>
<feature type="region of interest" description="Disordered" evidence="1">
    <location>
        <begin position="469"/>
        <end position="506"/>
    </location>
</feature>
<name>A0ABW2I272_9ACTN</name>
<evidence type="ECO:0000256" key="1">
    <source>
        <dbReference type="SAM" id="MobiDB-lite"/>
    </source>
</evidence>
<feature type="transmembrane region" description="Helical" evidence="2">
    <location>
        <begin position="161"/>
        <end position="181"/>
    </location>
</feature>
<keyword evidence="2" id="KW-1133">Transmembrane helix</keyword>
<comment type="caution">
    <text evidence="4">The sequence shown here is derived from an EMBL/GenBank/DDBJ whole genome shotgun (WGS) entry which is preliminary data.</text>
</comment>
<keyword evidence="2" id="KW-0472">Membrane</keyword>
<dbReference type="InterPro" id="IPR029787">
    <property type="entry name" value="Nucleotide_cyclase"/>
</dbReference>
<feature type="transmembrane region" description="Helical" evidence="2">
    <location>
        <begin position="104"/>
        <end position="123"/>
    </location>
</feature>
<dbReference type="Gene3D" id="3.30.70.270">
    <property type="match status" value="1"/>
</dbReference>
<keyword evidence="2" id="KW-0812">Transmembrane</keyword>
<evidence type="ECO:0000256" key="2">
    <source>
        <dbReference type="SAM" id="Phobius"/>
    </source>
</evidence>
<dbReference type="SMART" id="SM00267">
    <property type="entry name" value="GGDEF"/>
    <property type="match status" value="1"/>
</dbReference>
<dbReference type="PROSITE" id="PS50887">
    <property type="entry name" value="GGDEF"/>
    <property type="match status" value="1"/>
</dbReference>
<dbReference type="GO" id="GO:0052621">
    <property type="term" value="F:diguanylate cyclase activity"/>
    <property type="evidence" value="ECO:0007669"/>
    <property type="project" value="UniProtKB-EC"/>
</dbReference>
<dbReference type="Pfam" id="PF00990">
    <property type="entry name" value="GGDEF"/>
    <property type="match status" value="1"/>
</dbReference>
<dbReference type="InterPro" id="IPR043128">
    <property type="entry name" value="Rev_trsase/Diguanyl_cyclase"/>
</dbReference>
<dbReference type="SUPFAM" id="SSF55073">
    <property type="entry name" value="Nucleotide cyclase"/>
    <property type="match status" value="1"/>
</dbReference>
<keyword evidence="5" id="KW-1185">Reference proteome</keyword>
<feature type="transmembrane region" description="Helical" evidence="2">
    <location>
        <begin position="40"/>
        <end position="58"/>
    </location>
</feature>
<dbReference type="PANTHER" id="PTHR46663">
    <property type="entry name" value="DIGUANYLATE CYCLASE DGCT-RELATED"/>
    <property type="match status" value="1"/>
</dbReference>
<dbReference type="RefSeq" id="WP_378976085.1">
    <property type="nucleotide sequence ID" value="NZ_JBHTBJ010000041.1"/>
</dbReference>
<feature type="compositionally biased region" description="Basic and acidic residues" evidence="1">
    <location>
        <begin position="471"/>
        <end position="485"/>
    </location>
</feature>
<evidence type="ECO:0000313" key="5">
    <source>
        <dbReference type="Proteomes" id="UP001596548"/>
    </source>
</evidence>
<feature type="transmembrane region" description="Helical" evidence="2">
    <location>
        <begin position="65"/>
        <end position="84"/>
    </location>
</feature>
<proteinExistence type="predicted"/>
<accession>A0ABW2I272</accession>
<feature type="transmembrane region" description="Helical" evidence="2">
    <location>
        <begin position="130"/>
        <end position="149"/>
    </location>
</feature>
<evidence type="ECO:0000259" key="3">
    <source>
        <dbReference type="PROSITE" id="PS50887"/>
    </source>
</evidence>
<feature type="transmembrane region" description="Helical" evidence="2">
    <location>
        <begin position="193"/>
        <end position="214"/>
    </location>
</feature>
<dbReference type="EMBL" id="JBHTBJ010000041">
    <property type="protein sequence ID" value="MFC7278971.1"/>
    <property type="molecule type" value="Genomic_DNA"/>
</dbReference>
<dbReference type="Proteomes" id="UP001596548">
    <property type="component" value="Unassembled WGS sequence"/>
</dbReference>
<keyword evidence="4" id="KW-0548">Nucleotidyltransferase</keyword>
<dbReference type="EC" id="2.7.7.65" evidence="4"/>
<evidence type="ECO:0000313" key="4">
    <source>
        <dbReference type="EMBL" id="MFC7278971.1"/>
    </source>
</evidence>
<feature type="transmembrane region" description="Helical" evidence="2">
    <location>
        <begin position="226"/>
        <end position="248"/>
    </location>
</feature>
<feature type="transmembrane region" description="Helical" evidence="2">
    <location>
        <begin position="260"/>
        <end position="282"/>
    </location>
</feature>
<protein>
    <submittedName>
        <fullName evidence="4">Diguanylate cyclase domain-containing protein</fullName>
        <ecNumber evidence="4">2.7.7.65</ecNumber>
    </submittedName>
</protein>
<reference evidence="5" key="1">
    <citation type="journal article" date="2019" name="Int. J. Syst. Evol. Microbiol.">
        <title>The Global Catalogue of Microorganisms (GCM) 10K type strain sequencing project: providing services to taxonomists for standard genome sequencing and annotation.</title>
        <authorList>
            <consortium name="The Broad Institute Genomics Platform"/>
            <consortium name="The Broad Institute Genome Sequencing Center for Infectious Disease"/>
            <person name="Wu L."/>
            <person name="Ma J."/>
        </authorList>
    </citation>
    <scope>NUCLEOTIDE SEQUENCE [LARGE SCALE GENOMIC DNA]</scope>
    <source>
        <strain evidence="5">XZYJT-10</strain>
    </source>
</reference>
<dbReference type="CDD" id="cd01949">
    <property type="entry name" value="GGDEF"/>
    <property type="match status" value="1"/>
</dbReference>
<feature type="domain" description="GGDEF" evidence="3">
    <location>
        <begin position="355"/>
        <end position="485"/>
    </location>
</feature>
<keyword evidence="4" id="KW-0808">Transferase</keyword>
<sequence length="506" mass="53298">MRPQIAPTRRGRPVLVAFLLLTSAAIAVHAVSGPAVQRAVFFSIIALPTIGVFVAMRLNPAMDRWVWATGAVGLGLQAVMALIWPTYFADDLGRAQGSLADLSIAGAHGFLLAAAVLVVYRTAAGDPGGVIDAAIIGLCASAPLWEWVLHPQLVAIGAPTSGQAVILLDVLSLGGVFGSLARIATTTRRGRPTLCYLLLAILLTFVAITVAVLTAGSPGHGAQAELLIGAFLAFGFAPLHPAVAYLTAPDRATPRRLNRSNLVFLALALTVFPVIALVQLALGRPSDPLLFGLGSLVTVPLVAVRLGQLNGRRERAERVLAHHARHDELTGLPNRRAMLEEIDNALACVRDGSLAGVGLLFCDLNGFKPINDTWGHQAGDTLLEVVAARLTACSRAGDTVGRFGGDEFVILCPGISEAEVQRLRTRVEEAVAAPAEVTGATVAVGVSVGTAVSDRDSMVDRDALVSAADARMYEQKRRTTSPHDRTKGRRRPRSQQTTGLPHHSAP</sequence>
<gene>
    <name evidence="4" type="ORF">ACFQS1_33825</name>
</gene>
<organism evidence="4 5">
    <name type="scientific">Paractinoplanes rhizophilus</name>
    <dbReference type="NCBI Taxonomy" id="1416877"/>
    <lineage>
        <taxon>Bacteria</taxon>
        <taxon>Bacillati</taxon>
        <taxon>Actinomycetota</taxon>
        <taxon>Actinomycetes</taxon>
        <taxon>Micromonosporales</taxon>
        <taxon>Micromonosporaceae</taxon>
        <taxon>Paractinoplanes</taxon>
    </lineage>
</organism>
<dbReference type="PANTHER" id="PTHR46663:SF2">
    <property type="entry name" value="GGDEF DOMAIN-CONTAINING PROTEIN"/>
    <property type="match status" value="1"/>
</dbReference>
<dbReference type="InterPro" id="IPR000160">
    <property type="entry name" value="GGDEF_dom"/>
</dbReference>
<dbReference type="NCBIfam" id="TIGR00254">
    <property type="entry name" value="GGDEF"/>
    <property type="match status" value="1"/>
</dbReference>